<organism evidence="9 10">
    <name type="scientific">Nitrosopumilus ureiphilus</name>
    <dbReference type="NCBI Taxonomy" id="1470067"/>
    <lineage>
        <taxon>Archaea</taxon>
        <taxon>Nitrososphaerota</taxon>
        <taxon>Nitrososphaeria</taxon>
        <taxon>Nitrosopumilales</taxon>
        <taxon>Nitrosopumilaceae</taxon>
        <taxon>Nitrosopumilus</taxon>
    </lineage>
</organism>
<evidence type="ECO:0000256" key="5">
    <source>
        <dbReference type="ARBA" id="ARBA00023015"/>
    </source>
</evidence>
<evidence type="ECO:0000313" key="10">
    <source>
        <dbReference type="Proteomes" id="UP000509478"/>
    </source>
</evidence>
<dbReference type="EMBL" id="CP026995">
    <property type="protein sequence ID" value="QLH07067.1"/>
    <property type="molecule type" value="Genomic_DNA"/>
</dbReference>
<proteinExistence type="predicted"/>
<keyword evidence="5" id="KW-0805">Transcription regulation</keyword>
<dbReference type="AlphaFoldDB" id="A0A7D5M7S3"/>
<evidence type="ECO:0000256" key="4">
    <source>
        <dbReference type="ARBA" id="ARBA00022833"/>
    </source>
</evidence>
<dbReference type="InterPro" id="IPR041697">
    <property type="entry name" value="Znf-C2H2_11"/>
</dbReference>
<sequence length="37" mass="4247">MADRIQCPHCKLHLAGEGNLQRHIRIVHKSKSSKPEK</sequence>
<keyword evidence="4" id="KW-0862">Zinc</keyword>
<evidence type="ECO:0000256" key="6">
    <source>
        <dbReference type="ARBA" id="ARBA00023125"/>
    </source>
</evidence>
<dbReference type="PROSITE" id="PS00028">
    <property type="entry name" value="ZINC_FINGER_C2H2_1"/>
    <property type="match status" value="1"/>
</dbReference>
<dbReference type="GO" id="GO:0003677">
    <property type="term" value="F:DNA binding"/>
    <property type="evidence" value="ECO:0007669"/>
    <property type="project" value="UniProtKB-KW"/>
</dbReference>
<dbReference type="InterPro" id="IPR036236">
    <property type="entry name" value="Znf_C2H2_sf"/>
</dbReference>
<evidence type="ECO:0000256" key="3">
    <source>
        <dbReference type="ARBA" id="ARBA00022771"/>
    </source>
</evidence>
<name>A0A7D5M7S3_9ARCH</name>
<feature type="domain" description="C2H2-type" evidence="8">
    <location>
        <begin position="5"/>
        <end position="33"/>
    </location>
</feature>
<keyword evidence="6" id="KW-0238">DNA-binding</keyword>
<dbReference type="InterPro" id="IPR013087">
    <property type="entry name" value="Znf_C2H2_type"/>
</dbReference>
<evidence type="ECO:0000259" key="8">
    <source>
        <dbReference type="PROSITE" id="PS50157"/>
    </source>
</evidence>
<keyword evidence="1" id="KW-0479">Metal-binding</keyword>
<protein>
    <recommendedName>
        <fullName evidence="8">C2H2-type domain-containing protein</fullName>
    </recommendedName>
</protein>
<gene>
    <name evidence="9" type="ORF">C5F50_08295</name>
</gene>
<keyword evidence="7" id="KW-0804">Transcription</keyword>
<evidence type="ECO:0000256" key="1">
    <source>
        <dbReference type="ARBA" id="ARBA00022723"/>
    </source>
</evidence>
<dbReference type="PROSITE" id="PS50157">
    <property type="entry name" value="ZINC_FINGER_C2H2_2"/>
    <property type="match status" value="1"/>
</dbReference>
<keyword evidence="3" id="KW-0863">Zinc-finger</keyword>
<dbReference type="GO" id="GO:0008270">
    <property type="term" value="F:zinc ion binding"/>
    <property type="evidence" value="ECO:0007669"/>
    <property type="project" value="UniProtKB-KW"/>
</dbReference>
<keyword evidence="2" id="KW-0677">Repeat</keyword>
<dbReference type="Proteomes" id="UP000509478">
    <property type="component" value="Chromosome"/>
</dbReference>
<dbReference type="Pfam" id="PF16622">
    <property type="entry name" value="zf-C2H2_11"/>
    <property type="match status" value="1"/>
</dbReference>
<accession>A0A7D5M7S3</accession>
<evidence type="ECO:0000256" key="2">
    <source>
        <dbReference type="ARBA" id="ARBA00022737"/>
    </source>
</evidence>
<reference evidence="9 10" key="1">
    <citation type="submission" date="2018-02" db="EMBL/GenBank/DDBJ databases">
        <title>Complete genome of Nitrosopumilus ureaphilus PS0.</title>
        <authorList>
            <person name="Qin W."/>
            <person name="Zheng Y."/>
            <person name="Stahl D.A."/>
        </authorList>
    </citation>
    <scope>NUCLEOTIDE SEQUENCE [LARGE SCALE GENOMIC DNA]</scope>
    <source>
        <strain evidence="9 10">PS0</strain>
    </source>
</reference>
<dbReference type="KEGG" id="nue:C5F50_08295"/>
<keyword evidence="10" id="KW-1185">Reference proteome</keyword>
<evidence type="ECO:0000313" key="9">
    <source>
        <dbReference type="EMBL" id="QLH07067.1"/>
    </source>
</evidence>
<evidence type="ECO:0000256" key="7">
    <source>
        <dbReference type="ARBA" id="ARBA00023163"/>
    </source>
</evidence>
<dbReference type="SUPFAM" id="SSF57667">
    <property type="entry name" value="beta-beta-alpha zinc fingers"/>
    <property type="match status" value="1"/>
</dbReference>